<dbReference type="Pfam" id="PF24862">
    <property type="entry name" value="SUS_EPBD"/>
    <property type="match status" value="1"/>
</dbReference>
<dbReference type="Proteomes" id="UP000218238">
    <property type="component" value="Unassembled WGS sequence"/>
</dbReference>
<feature type="domain" description="Sucrose synthase first GT-B" evidence="9">
    <location>
        <begin position="258"/>
        <end position="549"/>
    </location>
</feature>
<evidence type="ECO:0000259" key="9">
    <source>
        <dbReference type="Pfam" id="PF00862"/>
    </source>
</evidence>
<evidence type="ECO:0000256" key="1">
    <source>
        <dbReference type="ARBA" id="ARBA00006530"/>
    </source>
</evidence>
<dbReference type="EC" id="2.4.1.13" evidence="2 7"/>
<dbReference type="PANTHER" id="PTHR45839">
    <property type="match status" value="1"/>
</dbReference>
<organism evidence="12 13">
    <name type="scientific">Brunnivagina elsteri CCALA 953</name>
    <dbReference type="NCBI Taxonomy" id="987040"/>
    <lineage>
        <taxon>Bacteria</taxon>
        <taxon>Bacillati</taxon>
        <taxon>Cyanobacteriota</taxon>
        <taxon>Cyanophyceae</taxon>
        <taxon>Nostocales</taxon>
        <taxon>Calotrichaceae</taxon>
        <taxon>Brunnivagina</taxon>
    </lineage>
</organism>
<dbReference type="Pfam" id="PF00862">
    <property type="entry name" value="GT-B_Sucrose_synth"/>
    <property type="match status" value="1"/>
</dbReference>
<reference evidence="12 13" key="1">
    <citation type="submission" date="2017-08" db="EMBL/GenBank/DDBJ databases">
        <title>Draft genome sequence of filamentous cyanobacterium Calothrix elsteri CCALA 953.</title>
        <authorList>
            <person name="Gagunashvili A.N."/>
            <person name="Elster J."/>
            <person name="Andresson O.S."/>
        </authorList>
    </citation>
    <scope>NUCLEOTIDE SEQUENCE [LARGE SCALE GENOMIC DNA]</scope>
    <source>
        <strain evidence="12 13">CCALA 953</strain>
    </source>
</reference>
<comment type="caution">
    <text evidence="12">The sequence shown here is derived from an EMBL/GenBank/DDBJ whole genome shotgun (WGS) entry which is preliminary data.</text>
</comment>
<dbReference type="InterPro" id="IPR001296">
    <property type="entry name" value="Glyco_trans_1"/>
</dbReference>
<accession>A0A2A2TMY3</accession>
<dbReference type="EMBL" id="NTFS01000033">
    <property type="protein sequence ID" value="PAX59849.1"/>
    <property type="molecule type" value="Genomic_DNA"/>
</dbReference>
<comment type="similarity">
    <text evidence="1">Belongs to the glycosyltransferase 1 family.</text>
</comment>
<gene>
    <name evidence="12" type="ORF">CK510_04920</name>
</gene>
<keyword evidence="5" id="KW-0808">Transferase</keyword>
<dbReference type="InterPro" id="IPR056735">
    <property type="entry name" value="SUS_N"/>
</dbReference>
<sequence>MQELVQTVLNSDEKNALRQLISSLGATGKQYLLRNEILQVFADYCQKSHKPAYFFHSSALGNLINFTHEIIIEEESTWFLLRPWIASQEVWRLGADMTHFEKMTPQALLDVRDRLVNRSQPQILEIDLKPFYQGSPDIDDPRNIGQGLAFLNHYLCHQLQYDPAHWLEELFKVLHRLQYSGVPLMISDRLKSGAELAEAVHQAIHLVREKPPSEPFEKFRFDLQALGFEPGWGNTAERVRETLELFDRLIDSPEPPVLEAFVSRVPAIFRVVLVSVHGWVGQEGVLGRPETAGQVMYVLEQARSLESRLREDITLAGLDSIGIHPKVIILTRLIPNCEGTACNLRLEKIQGSENAWILRVPFLDTNPPITQNWISKFEIWPYLESFALEAERELIAEFQGNPNLIIGNYSDGNLVAFLIARRLKVTHCSIAHSLEKPKYLFSNLYWQDLEDKYHFSAQFTADLISMNAADFIISSSYQEIVGTPDSIGQYESYKCFTMPELYHVVDGIDLFNPKFNMVPPGVNENLFFPYNQEENRDREARAKIHELLFTQVDSQIVGNLADPTKRPIFAVAPINFIKNLTGLAEFFGKNKELQERCNLILLTSKFTPEQATHPEEAAEIERLHEIIDRYELHNHIRWLGIRLSTLDLGEAYRTVADCRGIFIHYALFEAFGRTLLEAMISGLPTFATQFGGASEVIDDSENVFHLNPTDSEGTAKKVLRFLDECDANPQYWHEISTKVIERVRNKYNWTLHSKQLLLIAKIYRFWDYVTPENREARLRYLETLYYLVFKPRAEKILEQHRQR</sequence>
<dbReference type="AlphaFoldDB" id="A0A2A2TMY3"/>
<dbReference type="Gene3D" id="3.40.50.2000">
    <property type="entry name" value="Glycogen Phosphorylase B"/>
    <property type="match status" value="2"/>
</dbReference>
<dbReference type="Gene3D" id="3.10.450.330">
    <property type="match status" value="1"/>
</dbReference>
<dbReference type="Pfam" id="PF24861">
    <property type="entry name" value="SUS_N"/>
    <property type="match status" value="1"/>
</dbReference>
<comment type="catalytic activity">
    <reaction evidence="6">
        <text>an NDP-alpha-D-glucose + D-fructose = a ribonucleoside 5'-diphosphate + sucrose + H(+)</text>
        <dbReference type="Rhea" id="RHEA:16241"/>
        <dbReference type="ChEBI" id="CHEBI:15378"/>
        <dbReference type="ChEBI" id="CHEBI:17992"/>
        <dbReference type="ChEBI" id="CHEBI:37721"/>
        <dbReference type="ChEBI" id="CHEBI:57930"/>
        <dbReference type="ChEBI" id="CHEBI:76533"/>
        <dbReference type="EC" id="2.4.1.13"/>
    </reaction>
</comment>
<dbReference type="OrthoDB" id="7847955at2"/>
<name>A0A2A2TMY3_9CYAN</name>
<feature type="domain" description="Glycosyl transferase family 1" evidence="8">
    <location>
        <begin position="561"/>
        <end position="724"/>
    </location>
</feature>
<dbReference type="InterPro" id="IPR012820">
    <property type="entry name" value="Sucrose_synthase_pln/cyn"/>
</dbReference>
<evidence type="ECO:0000259" key="11">
    <source>
        <dbReference type="Pfam" id="PF24862"/>
    </source>
</evidence>
<evidence type="ECO:0000256" key="5">
    <source>
        <dbReference type="ARBA" id="ARBA00022679"/>
    </source>
</evidence>
<feature type="domain" description="Sucrose synthase N-terminal" evidence="10">
    <location>
        <begin position="3"/>
        <end position="112"/>
    </location>
</feature>
<proteinExistence type="inferred from homology"/>
<keyword evidence="4" id="KW-0328">Glycosyltransferase</keyword>
<evidence type="ECO:0000256" key="3">
    <source>
        <dbReference type="ARBA" id="ARBA00020955"/>
    </source>
</evidence>
<dbReference type="InterPro" id="IPR000368">
    <property type="entry name" value="Sucrose_synth_GT-B1"/>
</dbReference>
<evidence type="ECO:0000256" key="6">
    <source>
        <dbReference type="ARBA" id="ARBA00049030"/>
    </source>
</evidence>
<feature type="domain" description="Sucrose synthase EPBD" evidence="11">
    <location>
        <begin position="146"/>
        <end position="234"/>
    </location>
</feature>
<evidence type="ECO:0000256" key="2">
    <source>
        <dbReference type="ARBA" id="ARBA00012540"/>
    </source>
</evidence>
<dbReference type="Pfam" id="PF00534">
    <property type="entry name" value="Glycos_transf_1"/>
    <property type="match status" value="1"/>
</dbReference>
<evidence type="ECO:0000259" key="10">
    <source>
        <dbReference type="Pfam" id="PF24861"/>
    </source>
</evidence>
<evidence type="ECO:0000256" key="4">
    <source>
        <dbReference type="ARBA" id="ARBA00022676"/>
    </source>
</evidence>
<dbReference type="NCBIfam" id="TIGR02470">
    <property type="entry name" value="sucr_synth"/>
    <property type="match status" value="1"/>
</dbReference>
<dbReference type="PANTHER" id="PTHR45839:SF7">
    <property type="entry name" value="SUCROSE SYNTHASE 1"/>
    <property type="match status" value="1"/>
</dbReference>
<dbReference type="Gene3D" id="1.20.120.1230">
    <property type="match status" value="1"/>
</dbReference>
<dbReference type="GO" id="GO:0005985">
    <property type="term" value="P:sucrose metabolic process"/>
    <property type="evidence" value="ECO:0007669"/>
    <property type="project" value="UniProtKB-UniRule"/>
</dbReference>
<dbReference type="GO" id="GO:0016157">
    <property type="term" value="F:sucrose synthase activity"/>
    <property type="evidence" value="ECO:0007669"/>
    <property type="project" value="UniProtKB-UniRule"/>
</dbReference>
<keyword evidence="13" id="KW-1185">Reference proteome</keyword>
<evidence type="ECO:0000256" key="7">
    <source>
        <dbReference type="NCBIfam" id="TIGR02470"/>
    </source>
</evidence>
<protein>
    <recommendedName>
        <fullName evidence="3 7">Sucrose synthase</fullName>
        <ecNumber evidence="2 7">2.4.1.13</ecNumber>
    </recommendedName>
</protein>
<evidence type="ECO:0000313" key="13">
    <source>
        <dbReference type="Proteomes" id="UP000218238"/>
    </source>
</evidence>
<dbReference type="InterPro" id="IPR056736">
    <property type="entry name" value="SUS_EPBD"/>
</dbReference>
<evidence type="ECO:0000313" key="12">
    <source>
        <dbReference type="EMBL" id="PAX59849.1"/>
    </source>
</evidence>
<evidence type="ECO:0000259" key="8">
    <source>
        <dbReference type="Pfam" id="PF00534"/>
    </source>
</evidence>
<dbReference type="RefSeq" id="WP_095720634.1">
    <property type="nucleotide sequence ID" value="NZ_NTFS01000033.1"/>
</dbReference>
<dbReference type="SUPFAM" id="SSF53756">
    <property type="entry name" value="UDP-Glycosyltransferase/glycogen phosphorylase"/>
    <property type="match status" value="1"/>
</dbReference>